<dbReference type="Proteomes" id="UP000050297">
    <property type="component" value="Unassembled WGS sequence"/>
</dbReference>
<accession>A0A0L8ITF6</accession>
<protein>
    <submittedName>
        <fullName evidence="1">Uncharacterized protein</fullName>
    </submittedName>
</protein>
<sequence length="41" mass="4509">MFKNSPRVYRSDEPTGLRIPLLLSGLRFGMLAPCAITSGSR</sequence>
<comment type="caution">
    <text evidence="1">The sequence shown here is derived from an EMBL/GenBank/DDBJ whole genome shotgun (WGS) entry which is preliminary data.</text>
</comment>
<dbReference type="PATRIC" id="fig|199198.4.peg.3178"/>
<dbReference type="AlphaFoldDB" id="A0A0L8ITF6"/>
<proteinExistence type="predicted"/>
<evidence type="ECO:0000313" key="2">
    <source>
        <dbReference type="Proteomes" id="UP000050297"/>
    </source>
</evidence>
<organism evidence="1 2">
    <name type="scientific">Pseudomonas syringae pv. aceris</name>
    <dbReference type="NCBI Taxonomy" id="199198"/>
    <lineage>
        <taxon>Bacteria</taxon>
        <taxon>Pseudomonadati</taxon>
        <taxon>Pseudomonadota</taxon>
        <taxon>Gammaproteobacteria</taxon>
        <taxon>Pseudomonadales</taxon>
        <taxon>Pseudomonadaceae</taxon>
        <taxon>Pseudomonas</taxon>
        <taxon>Pseudomonas syringae</taxon>
    </lineage>
</organism>
<gene>
    <name evidence="1" type="ORF">ALO91_101750</name>
</gene>
<evidence type="ECO:0000313" key="1">
    <source>
        <dbReference type="EMBL" id="KPW08943.1"/>
    </source>
</evidence>
<dbReference type="EMBL" id="LJPM01000598">
    <property type="protein sequence ID" value="KPW08943.1"/>
    <property type="molecule type" value="Genomic_DNA"/>
</dbReference>
<name>A0A0L8ITF6_PSESX</name>
<reference evidence="1 2" key="1">
    <citation type="submission" date="2015-09" db="EMBL/GenBank/DDBJ databases">
        <title>Genome announcement of multiple Pseudomonas syringae strains.</title>
        <authorList>
            <person name="Thakur S."/>
            <person name="Wang P.W."/>
            <person name="Gong Y."/>
            <person name="Weir B.S."/>
            <person name="Guttman D.S."/>
        </authorList>
    </citation>
    <scope>NUCLEOTIDE SEQUENCE [LARGE SCALE GENOMIC DNA]</scope>
    <source>
        <strain evidence="1 2">ICMP2802</strain>
    </source>
</reference>